<proteinExistence type="predicted"/>
<dbReference type="SUPFAM" id="SSF46689">
    <property type="entry name" value="Homeodomain-like"/>
    <property type="match status" value="2"/>
</dbReference>
<keyword evidence="2" id="KW-0238">DNA-binding</keyword>
<dbReference type="PANTHER" id="PTHR43280">
    <property type="entry name" value="ARAC-FAMILY TRANSCRIPTIONAL REGULATOR"/>
    <property type="match status" value="1"/>
</dbReference>
<dbReference type="AlphaFoldDB" id="A0A6B8RMR9"/>
<dbReference type="InterPro" id="IPR037923">
    <property type="entry name" value="HTH-like"/>
</dbReference>
<dbReference type="InterPro" id="IPR018060">
    <property type="entry name" value="HTH_AraC"/>
</dbReference>
<name>A0A6B8RMR9_9BACL</name>
<accession>A0A6B8RMR9</accession>
<evidence type="ECO:0000259" key="4">
    <source>
        <dbReference type="PROSITE" id="PS01124"/>
    </source>
</evidence>
<dbReference type="GO" id="GO:0003700">
    <property type="term" value="F:DNA-binding transcription factor activity"/>
    <property type="evidence" value="ECO:0007669"/>
    <property type="project" value="InterPro"/>
</dbReference>
<evidence type="ECO:0000256" key="1">
    <source>
        <dbReference type="ARBA" id="ARBA00023015"/>
    </source>
</evidence>
<evidence type="ECO:0000256" key="2">
    <source>
        <dbReference type="ARBA" id="ARBA00023125"/>
    </source>
</evidence>
<dbReference type="RefSeq" id="WP_155702442.1">
    <property type="nucleotide sequence ID" value="NZ_CP034235.1"/>
</dbReference>
<dbReference type="SUPFAM" id="SSF51215">
    <property type="entry name" value="Regulatory protein AraC"/>
    <property type="match status" value="1"/>
</dbReference>
<dbReference type="PROSITE" id="PS01124">
    <property type="entry name" value="HTH_ARAC_FAMILY_2"/>
    <property type="match status" value="1"/>
</dbReference>
<keyword evidence="1" id="KW-0805">Transcription regulation</keyword>
<reference evidence="6" key="1">
    <citation type="submission" date="2018-11" db="EMBL/GenBank/DDBJ databases">
        <title>Complete genome sequence of Paenibacillus sp. ML311-T8.</title>
        <authorList>
            <person name="Nam Y.-D."/>
            <person name="Kang J."/>
            <person name="Chung W.-H."/>
            <person name="Park Y.S."/>
        </authorList>
    </citation>
    <scope>NUCLEOTIDE SEQUENCE [LARGE SCALE GENOMIC DNA]</scope>
    <source>
        <strain evidence="6">ML311-T8</strain>
    </source>
</reference>
<dbReference type="EMBL" id="CP034235">
    <property type="protein sequence ID" value="QGQ97339.1"/>
    <property type="molecule type" value="Genomic_DNA"/>
</dbReference>
<dbReference type="Proteomes" id="UP000426246">
    <property type="component" value="Chromosome"/>
</dbReference>
<dbReference type="Gene3D" id="1.10.10.60">
    <property type="entry name" value="Homeodomain-like"/>
    <property type="match status" value="1"/>
</dbReference>
<keyword evidence="6" id="KW-1185">Reference proteome</keyword>
<organism evidence="5 6">
    <name type="scientific">Paenibacillus psychroresistens</name>
    <dbReference type="NCBI Taxonomy" id="1778678"/>
    <lineage>
        <taxon>Bacteria</taxon>
        <taxon>Bacillati</taxon>
        <taxon>Bacillota</taxon>
        <taxon>Bacilli</taxon>
        <taxon>Bacillales</taxon>
        <taxon>Paenibacillaceae</taxon>
        <taxon>Paenibacillus</taxon>
    </lineage>
</organism>
<protein>
    <submittedName>
        <fullName evidence="5">AraC family transcriptional regulator</fullName>
    </submittedName>
</protein>
<sequence length="268" mass="31072">MSFMNIPYRINEKSIVFSCHFISIWEVQANDAYHTTKDDGFDVPGMFITYDGKGILKQLNQTYELQVGTYIILQEGIPCSYKCESDDWKFYFIDFSSLDMTRYLKIPIREVVPTGKIGEAIQKCEHIIDILIEQQHGYVYAASILLQEILLIFAKEQTSAIEPQYQELNKVIIYMHKHIGKIIRSEELVHMSGLSRTTFFTRFRAKTGLSPSDYMLKLKLESAKISLETTSQSVKEISANLHFYDEFHFSKLFKRNYGVSPSSFRSSK</sequence>
<evidence type="ECO:0000313" key="5">
    <source>
        <dbReference type="EMBL" id="QGQ97339.1"/>
    </source>
</evidence>
<dbReference type="SMART" id="SM00342">
    <property type="entry name" value="HTH_ARAC"/>
    <property type="match status" value="1"/>
</dbReference>
<keyword evidence="3" id="KW-0804">Transcription</keyword>
<gene>
    <name evidence="5" type="ORF">EHS13_21840</name>
</gene>
<dbReference type="Pfam" id="PF12833">
    <property type="entry name" value="HTH_18"/>
    <property type="match status" value="1"/>
</dbReference>
<dbReference type="GO" id="GO:0043565">
    <property type="term" value="F:sequence-specific DNA binding"/>
    <property type="evidence" value="ECO:0007669"/>
    <property type="project" value="InterPro"/>
</dbReference>
<dbReference type="InterPro" id="IPR009057">
    <property type="entry name" value="Homeodomain-like_sf"/>
</dbReference>
<dbReference type="OrthoDB" id="6057514at2"/>
<evidence type="ECO:0000313" key="6">
    <source>
        <dbReference type="Proteomes" id="UP000426246"/>
    </source>
</evidence>
<dbReference type="KEGG" id="ppsc:EHS13_21840"/>
<dbReference type="PANTHER" id="PTHR43280:SF2">
    <property type="entry name" value="HTH-TYPE TRANSCRIPTIONAL REGULATOR EXSA"/>
    <property type="match status" value="1"/>
</dbReference>
<feature type="domain" description="HTH araC/xylS-type" evidence="4">
    <location>
        <begin position="169"/>
        <end position="267"/>
    </location>
</feature>
<evidence type="ECO:0000256" key="3">
    <source>
        <dbReference type="ARBA" id="ARBA00023163"/>
    </source>
</evidence>